<evidence type="ECO:0000313" key="7">
    <source>
        <dbReference type="Proteomes" id="UP000694680"/>
    </source>
</evidence>
<evidence type="ECO:0000256" key="3">
    <source>
        <dbReference type="ARBA" id="ARBA00023242"/>
    </source>
</evidence>
<keyword evidence="7" id="KW-1185">Reference proteome</keyword>
<keyword evidence="4" id="KW-0131">Cell cycle</keyword>
<proteinExistence type="predicted"/>
<sequence length="246" mass="27993">MYIGITVLTKLKSSPLSDFSSTMESRLSPIELVPFQGCVIPPLTPNRDIFPEDIKKNEKVCFCTFLTLQIHNTLHRQQEEINSLEEKNHHLRQLASQAKHLASVLEKLMTDKEPNLRVSELHSTVKTSLSSCKRQRLDEGYETEGSESVEDILRDISTRCNAVLQSRTAGTQQQQAETIKMHGSFHGLQKSEFRSETGESVSSFITPIKEHCTIRTQVFPHGHAFTSRTQEGGYRFRWVPNHVSNQ</sequence>
<keyword evidence="2 5" id="KW-0175">Coiled coil</keyword>
<dbReference type="AlphaFoldDB" id="A0A8C5H155"/>
<evidence type="ECO:0000256" key="5">
    <source>
        <dbReference type="SAM" id="Coils"/>
    </source>
</evidence>
<evidence type="ECO:0000256" key="1">
    <source>
        <dbReference type="ARBA" id="ARBA00004123"/>
    </source>
</evidence>
<accession>A0A8C5H155</accession>
<evidence type="ECO:0008006" key="8">
    <source>
        <dbReference type="Google" id="ProtNLM"/>
    </source>
</evidence>
<dbReference type="GO" id="GO:0008156">
    <property type="term" value="P:negative regulation of DNA replication"/>
    <property type="evidence" value="ECO:0007669"/>
    <property type="project" value="TreeGrafter"/>
</dbReference>
<dbReference type="PANTHER" id="PTHR13372">
    <property type="entry name" value="GEMININ"/>
    <property type="match status" value="1"/>
</dbReference>
<reference evidence="6" key="3">
    <citation type="submission" date="2025-09" db="UniProtKB">
        <authorList>
            <consortium name="Ensembl"/>
        </authorList>
    </citation>
    <scope>IDENTIFICATION</scope>
</reference>
<reference evidence="6" key="1">
    <citation type="submission" date="2020-06" db="EMBL/GenBank/DDBJ databases">
        <authorList>
            <consortium name="Wellcome Sanger Institute Data Sharing"/>
        </authorList>
    </citation>
    <scope>NUCLEOTIDE SEQUENCE [LARGE SCALE GENOMIC DNA]</scope>
</reference>
<protein>
    <recommendedName>
        <fullName evidence="8">Protein Idas</fullName>
    </recommendedName>
</protein>
<dbReference type="PANTHER" id="PTHR13372:SF3">
    <property type="entry name" value="MULTICILIN"/>
    <property type="match status" value="1"/>
</dbReference>
<name>A0A8C5H155_GOUWI</name>
<evidence type="ECO:0000256" key="2">
    <source>
        <dbReference type="ARBA" id="ARBA00023054"/>
    </source>
</evidence>
<dbReference type="GO" id="GO:0045786">
    <property type="term" value="P:negative regulation of cell cycle"/>
    <property type="evidence" value="ECO:0007669"/>
    <property type="project" value="TreeGrafter"/>
</dbReference>
<keyword evidence="3" id="KW-0539">Nucleus</keyword>
<dbReference type="Ensembl" id="ENSGWIT00000042275.1">
    <property type="protein sequence ID" value="ENSGWIP00000038853.1"/>
    <property type="gene ID" value="ENSGWIG00000019810.1"/>
</dbReference>
<dbReference type="GO" id="GO:0005634">
    <property type="term" value="C:nucleus"/>
    <property type="evidence" value="ECO:0007669"/>
    <property type="project" value="UniProtKB-SubCell"/>
</dbReference>
<dbReference type="Proteomes" id="UP000694680">
    <property type="component" value="Chromosome 9"/>
</dbReference>
<feature type="coiled-coil region" evidence="5">
    <location>
        <begin position="74"/>
        <end position="101"/>
    </location>
</feature>
<organism evidence="6 7">
    <name type="scientific">Gouania willdenowi</name>
    <name type="common">Blunt-snouted clingfish</name>
    <name type="synonym">Lepadogaster willdenowi</name>
    <dbReference type="NCBI Taxonomy" id="441366"/>
    <lineage>
        <taxon>Eukaryota</taxon>
        <taxon>Metazoa</taxon>
        <taxon>Chordata</taxon>
        <taxon>Craniata</taxon>
        <taxon>Vertebrata</taxon>
        <taxon>Euteleostomi</taxon>
        <taxon>Actinopterygii</taxon>
        <taxon>Neopterygii</taxon>
        <taxon>Teleostei</taxon>
        <taxon>Neoteleostei</taxon>
        <taxon>Acanthomorphata</taxon>
        <taxon>Ovalentaria</taxon>
        <taxon>Blenniimorphae</taxon>
        <taxon>Blenniiformes</taxon>
        <taxon>Gobiesocoidei</taxon>
        <taxon>Gobiesocidae</taxon>
        <taxon>Gobiesocinae</taxon>
        <taxon>Gouania</taxon>
    </lineage>
</organism>
<dbReference type="CDD" id="cd22590">
    <property type="entry name" value="McIdas_CC"/>
    <property type="match status" value="1"/>
</dbReference>
<dbReference type="Gene3D" id="1.20.5.1180">
    <property type="entry name" value="Geminin coiled-coil domain"/>
    <property type="match status" value="1"/>
</dbReference>
<evidence type="ECO:0000313" key="6">
    <source>
        <dbReference type="Ensembl" id="ENSGWIP00000038853.1"/>
    </source>
</evidence>
<reference evidence="6" key="2">
    <citation type="submission" date="2025-08" db="UniProtKB">
        <authorList>
            <consortium name="Ensembl"/>
        </authorList>
    </citation>
    <scope>IDENTIFICATION</scope>
</reference>
<dbReference type="SUPFAM" id="SSF111469">
    <property type="entry name" value="Geminin coiled-coil domain"/>
    <property type="match status" value="1"/>
</dbReference>
<evidence type="ECO:0000256" key="4">
    <source>
        <dbReference type="ARBA" id="ARBA00023306"/>
    </source>
</evidence>
<comment type="subcellular location">
    <subcellularLocation>
        <location evidence="1">Nucleus</location>
    </subcellularLocation>
</comment>